<dbReference type="InterPro" id="IPR031161">
    <property type="entry name" value="Peptidase_M60_dom"/>
</dbReference>
<protein>
    <recommendedName>
        <fullName evidence="2">Peptidase M60 domain-containing protein</fullName>
    </recommendedName>
</protein>
<dbReference type="EMBL" id="JAMKFB020000089">
    <property type="protein sequence ID" value="KAL0153610.1"/>
    <property type="molecule type" value="Genomic_DNA"/>
</dbReference>
<evidence type="ECO:0000313" key="4">
    <source>
        <dbReference type="Proteomes" id="UP001529510"/>
    </source>
</evidence>
<name>A0ABD0MVM7_CIRMR</name>
<dbReference type="InterPro" id="IPR035423">
    <property type="entry name" value="M60-like_N"/>
</dbReference>
<dbReference type="PANTHER" id="PTHR15730">
    <property type="entry name" value="EXPERIMENTAL AUTOIMMUNE PROSTATITIS ANTIGEN 2-RELATED"/>
    <property type="match status" value="1"/>
</dbReference>
<dbReference type="AlphaFoldDB" id="A0ABD0MVM7"/>
<feature type="domain" description="Peptidase M60" evidence="2">
    <location>
        <begin position="539"/>
        <end position="631"/>
    </location>
</feature>
<dbReference type="PANTHER" id="PTHR15730:SF5">
    <property type="entry name" value="SI:CH211-210B2.2-RELATED"/>
    <property type="match status" value="1"/>
</dbReference>
<comment type="similarity">
    <text evidence="1">Belongs to the TCAF family.</text>
</comment>
<gene>
    <name evidence="3" type="ORF">M9458_051090</name>
</gene>
<evidence type="ECO:0000313" key="3">
    <source>
        <dbReference type="EMBL" id="KAL0153610.1"/>
    </source>
</evidence>
<dbReference type="Pfam" id="PF17291">
    <property type="entry name" value="M60-like_N"/>
    <property type="match status" value="1"/>
</dbReference>
<organism evidence="3 4">
    <name type="scientific">Cirrhinus mrigala</name>
    <name type="common">Mrigala</name>
    <dbReference type="NCBI Taxonomy" id="683832"/>
    <lineage>
        <taxon>Eukaryota</taxon>
        <taxon>Metazoa</taxon>
        <taxon>Chordata</taxon>
        <taxon>Craniata</taxon>
        <taxon>Vertebrata</taxon>
        <taxon>Euteleostomi</taxon>
        <taxon>Actinopterygii</taxon>
        <taxon>Neopterygii</taxon>
        <taxon>Teleostei</taxon>
        <taxon>Ostariophysi</taxon>
        <taxon>Cypriniformes</taxon>
        <taxon>Cyprinidae</taxon>
        <taxon>Labeoninae</taxon>
        <taxon>Labeonini</taxon>
        <taxon>Cirrhinus</taxon>
    </lineage>
</organism>
<dbReference type="InterPro" id="IPR051244">
    <property type="entry name" value="TCAF"/>
</dbReference>
<dbReference type="Proteomes" id="UP001529510">
    <property type="component" value="Unassembled WGS sequence"/>
</dbReference>
<dbReference type="FunFam" id="1.10.390.30:FF:000001">
    <property type="entry name" value="TRPM8 channel-associated factor 1"/>
    <property type="match status" value="1"/>
</dbReference>
<dbReference type="Gene3D" id="1.10.390.30">
    <property type="entry name" value="Peptidase M60, enhancin-like domain 3"/>
    <property type="match status" value="1"/>
</dbReference>
<accession>A0ABD0MVM7</accession>
<reference evidence="3 4" key="1">
    <citation type="submission" date="2024-05" db="EMBL/GenBank/DDBJ databases">
        <title>Genome sequencing and assembly of Indian major carp, Cirrhinus mrigala (Hamilton, 1822).</title>
        <authorList>
            <person name="Mohindra V."/>
            <person name="Chowdhury L.M."/>
            <person name="Lal K."/>
            <person name="Jena J.K."/>
        </authorList>
    </citation>
    <scope>NUCLEOTIDE SEQUENCE [LARGE SCALE GENOMIC DNA]</scope>
    <source>
        <strain evidence="3">CM1030</strain>
        <tissue evidence="3">Blood</tissue>
    </source>
</reference>
<feature type="domain" description="Peptidase M60" evidence="2">
    <location>
        <begin position="632"/>
        <end position="758"/>
    </location>
</feature>
<proteinExistence type="inferred from homology"/>
<keyword evidence="4" id="KW-1185">Reference proteome</keyword>
<dbReference type="InterPro" id="IPR042279">
    <property type="entry name" value="Pep_M60_3"/>
</dbReference>
<comment type="caution">
    <text evidence="3">The sequence shown here is derived from an EMBL/GenBank/DDBJ whole genome shotgun (WGS) entry which is preliminary data.</text>
</comment>
<dbReference type="Pfam" id="PF13402">
    <property type="entry name" value="Peptidase_M60"/>
    <property type="match status" value="1"/>
</dbReference>
<sequence>MAREQDYSTIMCGLQELDLQMSAVPSDLVLIGEHAFPLVMNPKGKVLMAASYYGKGRVVVLGHEQYLTRFPGLIKNALKWLMPCSGNAGIVGIQKSLRSVAANLNDCPIKTELGAFRSGLAVYITDAYSVENCAKDLIAFIKSGGGLIMAGQAWHWARTHPQENTLKNFPGNKVCSVAGIYFSECCGEVGIFPVPKQIPYSWLALSTGKDFKDDLQFLLEGMSEFDIQSGTIASEVMVHGPLAFPIAVTPAGKAFIAGAYYGQGRVILLSHESYMGQDSLSTFLINAIKWLDEDRKGVIGILPSLEAAHMVLSKSGLDCQLTGFRKDLSVYVCTSYSDAQCAEIQEFVAEGGGLMIGGHAWHWAQTHCGCSVMTDYPGNHILNKMGLSLLGSTLIGESCKAPEIEQSCKEGSHFCNMLHRFAEHVYLGQELTNHEQSCLKQLGNDCASYLQMRCHDSAAYTSVVALLSDIVKKLGVPQVSSNSPVESAKDRLMLHIVSEVYKVSPDPDALLPYIIKERPKLPTVSNARVRISAKTEGCEEWISTGLYLSPGMKTNIAVPPEISGKNWQVQLGCQTDDIGGEKELKRAPVVHERFPLDAEMVQVCNLWGGLIYIIAPPQSKVDGVEIVVQDAVQAPYFKSGFMHSGYPIMMQTVSAPELVNVQEAYKKGLWGQIHELGHNQQRSVWEFPPHTTECTCNLWSVYVNEKVLGLNRSNAHPALTPEERQARIKSYCDGGKDLKNWSKWTALETYMQLQEKFGWDAFKKVFTIYHDMNGVPDDNAEKMNLYAETFSEVVKMNLCPFFKAWGWPIQPDTQKKISHLPECSNHPMVQYA</sequence>
<evidence type="ECO:0000259" key="2">
    <source>
        <dbReference type="PROSITE" id="PS51723"/>
    </source>
</evidence>
<dbReference type="Gene3D" id="3.40.390.80">
    <property type="entry name" value="Peptidase M60, enhancin-like domain 2"/>
    <property type="match status" value="1"/>
</dbReference>
<dbReference type="SMART" id="SM01276">
    <property type="entry name" value="M60-like"/>
    <property type="match status" value="1"/>
</dbReference>
<dbReference type="SUPFAM" id="SSF52317">
    <property type="entry name" value="Class I glutamine amidotransferase-like"/>
    <property type="match status" value="1"/>
</dbReference>
<dbReference type="InterPro" id="IPR029062">
    <property type="entry name" value="Class_I_gatase-like"/>
</dbReference>
<dbReference type="PROSITE" id="PS51723">
    <property type="entry name" value="PEPTIDASE_M60"/>
    <property type="match status" value="2"/>
</dbReference>
<evidence type="ECO:0000256" key="1">
    <source>
        <dbReference type="ARBA" id="ARBA00009770"/>
    </source>
</evidence>